<dbReference type="RefSeq" id="XP_017786919.1">
    <property type="nucleotide sequence ID" value="XM_017931430.1"/>
</dbReference>
<proteinExistence type="inferred from homology"/>
<dbReference type="Proteomes" id="UP000695000">
    <property type="component" value="Unplaced"/>
</dbReference>
<dbReference type="SUPFAM" id="SSF47973">
    <property type="entry name" value="Ribosomal protein S7"/>
    <property type="match status" value="1"/>
</dbReference>
<dbReference type="GO" id="GO:0005840">
    <property type="term" value="C:ribosome"/>
    <property type="evidence" value="ECO:0007669"/>
    <property type="project" value="UniProtKB-KW"/>
</dbReference>
<dbReference type="PANTHER" id="PTHR11205">
    <property type="entry name" value="RIBOSOMAL PROTEIN S7"/>
    <property type="match status" value="1"/>
</dbReference>
<keyword evidence="2 6" id="KW-0689">Ribosomal protein</keyword>
<evidence type="ECO:0000256" key="2">
    <source>
        <dbReference type="ARBA" id="ARBA00022980"/>
    </source>
</evidence>
<organism evidence="5 6">
    <name type="scientific">Nicrophorus vespilloides</name>
    <name type="common">Boreal carrion beetle</name>
    <dbReference type="NCBI Taxonomy" id="110193"/>
    <lineage>
        <taxon>Eukaryota</taxon>
        <taxon>Metazoa</taxon>
        <taxon>Ecdysozoa</taxon>
        <taxon>Arthropoda</taxon>
        <taxon>Hexapoda</taxon>
        <taxon>Insecta</taxon>
        <taxon>Pterygota</taxon>
        <taxon>Neoptera</taxon>
        <taxon>Endopterygota</taxon>
        <taxon>Coleoptera</taxon>
        <taxon>Polyphaga</taxon>
        <taxon>Staphyliniformia</taxon>
        <taxon>Silphidae</taxon>
        <taxon>Nicrophorinae</taxon>
        <taxon>Nicrophorus</taxon>
    </lineage>
</organism>
<dbReference type="InterPro" id="IPR023798">
    <property type="entry name" value="Ribosomal_uS7_dom"/>
</dbReference>
<name>A0ABM1NJB9_NICVS</name>
<dbReference type="Gene3D" id="1.10.455.10">
    <property type="entry name" value="Ribosomal protein S7 domain"/>
    <property type="match status" value="1"/>
</dbReference>
<keyword evidence="3" id="KW-0687">Ribonucleoprotein</keyword>
<dbReference type="CDD" id="cd14870">
    <property type="entry name" value="uS7_Mitochondria_Mammalian"/>
    <property type="match status" value="1"/>
</dbReference>
<evidence type="ECO:0000256" key="1">
    <source>
        <dbReference type="ARBA" id="ARBA00007151"/>
    </source>
</evidence>
<evidence type="ECO:0000313" key="6">
    <source>
        <dbReference type="RefSeq" id="XP_017786919.1"/>
    </source>
</evidence>
<protein>
    <submittedName>
        <fullName evidence="6">28S ribosomal protein S7, mitochondrial</fullName>
    </submittedName>
</protein>
<gene>
    <name evidence="6" type="primary">LOC108569751</name>
</gene>
<evidence type="ECO:0000259" key="4">
    <source>
        <dbReference type="Pfam" id="PF00177"/>
    </source>
</evidence>
<reference evidence="6" key="1">
    <citation type="submission" date="2025-08" db="UniProtKB">
        <authorList>
            <consortium name="RefSeq"/>
        </authorList>
    </citation>
    <scope>IDENTIFICATION</scope>
    <source>
        <tissue evidence="6">Whole Larva</tissue>
    </source>
</reference>
<evidence type="ECO:0000313" key="5">
    <source>
        <dbReference type="Proteomes" id="UP000695000"/>
    </source>
</evidence>
<dbReference type="InterPro" id="IPR036823">
    <property type="entry name" value="Ribosomal_uS7_dom_sf"/>
</dbReference>
<comment type="similarity">
    <text evidence="1">Belongs to the universal ribosomal protein uS7 family.</text>
</comment>
<dbReference type="GeneID" id="108569751"/>
<accession>A0ABM1NJB9</accession>
<feature type="domain" description="Small ribosomal subunit protein uS7" evidence="4">
    <location>
        <begin position="71"/>
        <end position="225"/>
    </location>
</feature>
<keyword evidence="5" id="KW-1185">Reference proteome</keyword>
<evidence type="ECO:0000256" key="3">
    <source>
        <dbReference type="ARBA" id="ARBA00023274"/>
    </source>
</evidence>
<dbReference type="Pfam" id="PF00177">
    <property type="entry name" value="Ribosomal_S7"/>
    <property type="match status" value="1"/>
</dbReference>
<dbReference type="InterPro" id="IPR000235">
    <property type="entry name" value="Ribosomal_uS7"/>
</dbReference>
<sequence length="233" mass="27018">MALVKTLANLKSVQILTNKLAALSVVQQNGMSMYPPYYINPIFKKDAQVELFENGEAQKLAHIPTKAALIDQTCSIYYDDDIRLFRNYIMRSGRKSLARELLDKAFEKVKRSQLEKFHKAKTEEDKNKIVLDPREVFHMAVDNCKPVLFLTPIKRGGVKYQVPVPITEKKSQFLSMKWLIEAATDKERTVHFPEKLAYELIDASNNTGRVVKRKQDLHRQCEANRAYAHYRWS</sequence>